<keyword evidence="5 9" id="KW-0694">RNA-binding</keyword>
<evidence type="ECO:0000256" key="4">
    <source>
        <dbReference type="ARBA" id="ARBA00022555"/>
    </source>
</evidence>
<keyword evidence="6 9" id="KW-0539">Nucleus</keyword>
<dbReference type="PANTHER" id="PTHR15952:SF11">
    <property type="entry name" value="EXPORTIN-T"/>
    <property type="match status" value="1"/>
</dbReference>
<dbReference type="Pfam" id="PF08389">
    <property type="entry name" value="Xpo1"/>
    <property type="match status" value="1"/>
</dbReference>
<dbReference type="InterPro" id="IPR040017">
    <property type="entry name" value="XPOT"/>
</dbReference>
<protein>
    <recommendedName>
        <fullName evidence="2 9">Exportin-T</fullName>
    </recommendedName>
    <alternativeName>
        <fullName evidence="7 9">Exportin(tRNA)</fullName>
    </alternativeName>
    <alternativeName>
        <fullName evidence="8 9">tRNA exportin</fullName>
    </alternativeName>
</protein>
<sequence>MNLNDPTKQAEIYRYLENLKKDEDGWKKSVQTIVANQANNPEEAFLLLQVLEDFLGKRYLHANPADHQIIRNFFLHYIKQYQSNAQEPPVYLVNKMAHLFSMAFAVDFPDKWSTFFNDLFFSQNLMDRKIVFFYLKVLLAIDAEVVDRDIQRSKIESDRNVKIKDAMRDICINQIAQSWPTIMQSIEDDVIQCLVLDNIASYIDWIELDLIANDTVMGLVIHRLSKPTTSESATNAVCGLLQKGMHADKKVGLALTLVRVFRANNLLTITDESDEDDITRVGSLVNTLGLVLLDVHQK</sequence>
<evidence type="ECO:0000256" key="7">
    <source>
        <dbReference type="ARBA" id="ARBA00029784"/>
    </source>
</evidence>
<keyword evidence="3 9" id="KW-0963">Cytoplasm</keyword>
<dbReference type="InterPro" id="IPR013598">
    <property type="entry name" value="Exportin-1/Importin-b-like"/>
</dbReference>
<organism evidence="11 12">
    <name type="scientific">Caenorhabditis angaria</name>
    <dbReference type="NCBI Taxonomy" id="860376"/>
    <lineage>
        <taxon>Eukaryota</taxon>
        <taxon>Metazoa</taxon>
        <taxon>Ecdysozoa</taxon>
        <taxon>Nematoda</taxon>
        <taxon>Chromadorea</taxon>
        <taxon>Rhabditida</taxon>
        <taxon>Rhabditina</taxon>
        <taxon>Rhabditomorpha</taxon>
        <taxon>Rhabditoidea</taxon>
        <taxon>Rhabditidae</taxon>
        <taxon>Peloderinae</taxon>
        <taxon>Caenorhabditis</taxon>
    </lineage>
</organism>
<proteinExistence type="inferred from homology"/>
<evidence type="ECO:0000313" key="11">
    <source>
        <dbReference type="EMBL" id="CAI5449881.1"/>
    </source>
</evidence>
<dbReference type="InterPro" id="IPR011989">
    <property type="entry name" value="ARM-like"/>
</dbReference>
<dbReference type="GO" id="GO:0000049">
    <property type="term" value="F:tRNA binding"/>
    <property type="evidence" value="ECO:0007669"/>
    <property type="project" value="UniProtKB-UniRule"/>
</dbReference>
<comment type="function">
    <text evidence="9">tRNA nucleus export receptor which facilitates tRNA translocation across the nuclear pore complex.</text>
</comment>
<dbReference type="SUPFAM" id="SSF48371">
    <property type="entry name" value="ARM repeat"/>
    <property type="match status" value="1"/>
</dbReference>
<feature type="domain" description="Exportin-1/Importin-beta-like" evidence="10">
    <location>
        <begin position="90"/>
        <end position="235"/>
    </location>
</feature>
<comment type="subcellular location">
    <subcellularLocation>
        <location evidence="1 9">Cytoplasm</location>
    </subcellularLocation>
    <subcellularLocation>
        <location evidence="9">Nucleus</location>
    </subcellularLocation>
    <text evidence="9">Shuttles between the nucleus and the cytoplasm.</text>
</comment>
<dbReference type="Proteomes" id="UP001152747">
    <property type="component" value="Unassembled WGS sequence"/>
</dbReference>
<evidence type="ECO:0000256" key="5">
    <source>
        <dbReference type="ARBA" id="ARBA00022884"/>
    </source>
</evidence>
<dbReference type="PANTHER" id="PTHR15952">
    <property type="entry name" value="EXPORTIN-T/LOS1"/>
    <property type="match status" value="1"/>
</dbReference>
<keyword evidence="9" id="KW-0813">Transport</keyword>
<evidence type="ECO:0000256" key="3">
    <source>
        <dbReference type="ARBA" id="ARBA00022490"/>
    </source>
</evidence>
<dbReference type="InterPro" id="IPR016024">
    <property type="entry name" value="ARM-type_fold"/>
</dbReference>
<dbReference type="GO" id="GO:0071528">
    <property type="term" value="P:tRNA re-export from nucleus"/>
    <property type="evidence" value="ECO:0007669"/>
    <property type="project" value="UniProtKB-UniRule"/>
</dbReference>
<evidence type="ECO:0000256" key="8">
    <source>
        <dbReference type="ARBA" id="ARBA00032199"/>
    </source>
</evidence>
<dbReference type="Gene3D" id="1.25.10.10">
    <property type="entry name" value="Leucine-rich Repeat Variant"/>
    <property type="match status" value="1"/>
</dbReference>
<name>A0A9P1ISD7_9PELO</name>
<dbReference type="GO" id="GO:0016363">
    <property type="term" value="C:nuclear matrix"/>
    <property type="evidence" value="ECO:0007669"/>
    <property type="project" value="TreeGrafter"/>
</dbReference>
<dbReference type="AlphaFoldDB" id="A0A9P1ISD7"/>
<dbReference type="GO" id="GO:0005737">
    <property type="term" value="C:cytoplasm"/>
    <property type="evidence" value="ECO:0007669"/>
    <property type="project" value="UniProtKB-SubCell"/>
</dbReference>
<comment type="similarity">
    <text evidence="9">Belongs to the exportin family.</text>
</comment>
<evidence type="ECO:0000256" key="2">
    <source>
        <dbReference type="ARBA" id="ARBA00018928"/>
    </source>
</evidence>
<comment type="caution">
    <text evidence="11">The sequence shown here is derived from an EMBL/GenBank/DDBJ whole genome shotgun (WGS) entry which is preliminary data.</text>
</comment>
<dbReference type="GO" id="GO:0031267">
    <property type="term" value="F:small GTPase binding"/>
    <property type="evidence" value="ECO:0007669"/>
    <property type="project" value="InterPro"/>
</dbReference>
<keyword evidence="12" id="KW-1185">Reference proteome</keyword>
<reference evidence="11" key="1">
    <citation type="submission" date="2022-11" db="EMBL/GenBank/DDBJ databases">
        <authorList>
            <person name="Kikuchi T."/>
        </authorList>
    </citation>
    <scope>NUCLEOTIDE SEQUENCE</scope>
    <source>
        <strain evidence="11">PS1010</strain>
    </source>
</reference>
<dbReference type="EMBL" id="CANHGI010000004">
    <property type="protein sequence ID" value="CAI5449881.1"/>
    <property type="molecule type" value="Genomic_DNA"/>
</dbReference>
<evidence type="ECO:0000256" key="9">
    <source>
        <dbReference type="RuleBase" id="RU366037"/>
    </source>
</evidence>
<accession>A0A9P1ISD7</accession>
<gene>
    <name evidence="11" type="ORF">CAMP_LOCUS12518</name>
</gene>
<evidence type="ECO:0000256" key="1">
    <source>
        <dbReference type="ARBA" id="ARBA00004496"/>
    </source>
</evidence>
<dbReference type="GO" id="GO:0005643">
    <property type="term" value="C:nuclear pore"/>
    <property type="evidence" value="ECO:0007669"/>
    <property type="project" value="TreeGrafter"/>
</dbReference>
<evidence type="ECO:0000259" key="10">
    <source>
        <dbReference type="Pfam" id="PF08389"/>
    </source>
</evidence>
<evidence type="ECO:0000313" key="12">
    <source>
        <dbReference type="Proteomes" id="UP001152747"/>
    </source>
</evidence>
<evidence type="ECO:0000256" key="6">
    <source>
        <dbReference type="ARBA" id="ARBA00023242"/>
    </source>
</evidence>
<keyword evidence="4 9" id="KW-0820">tRNA-binding</keyword>
<dbReference type="OrthoDB" id="26399at2759"/>